<dbReference type="InterPro" id="IPR006311">
    <property type="entry name" value="TAT_signal"/>
</dbReference>
<reference evidence="1 2" key="1">
    <citation type="submission" date="2020-04" db="EMBL/GenBank/DDBJ databases">
        <title>Luteolibacter sp. G-1-1-1 isolated from soil.</title>
        <authorList>
            <person name="Dahal R.H."/>
        </authorList>
    </citation>
    <scope>NUCLEOTIDE SEQUENCE [LARGE SCALE GENOMIC DNA]</scope>
    <source>
        <strain evidence="1 2">G-1-1-1</strain>
    </source>
</reference>
<dbReference type="PROSITE" id="PS51318">
    <property type="entry name" value="TAT"/>
    <property type="match status" value="1"/>
</dbReference>
<gene>
    <name evidence="1" type="ORF">HHL09_22860</name>
</gene>
<dbReference type="InterPro" id="IPR011447">
    <property type="entry name" value="DUF1552"/>
</dbReference>
<dbReference type="Proteomes" id="UP000501812">
    <property type="component" value="Chromosome"/>
</dbReference>
<dbReference type="EMBL" id="CP051774">
    <property type="protein sequence ID" value="QJE98505.1"/>
    <property type="molecule type" value="Genomic_DNA"/>
</dbReference>
<evidence type="ECO:0000313" key="2">
    <source>
        <dbReference type="Proteomes" id="UP000501812"/>
    </source>
</evidence>
<organism evidence="1 2">
    <name type="scientific">Luteolibacter luteus</name>
    <dbReference type="NCBI Taxonomy" id="2728835"/>
    <lineage>
        <taxon>Bacteria</taxon>
        <taxon>Pseudomonadati</taxon>
        <taxon>Verrucomicrobiota</taxon>
        <taxon>Verrucomicrobiia</taxon>
        <taxon>Verrucomicrobiales</taxon>
        <taxon>Verrucomicrobiaceae</taxon>
        <taxon>Luteolibacter</taxon>
    </lineage>
</organism>
<dbReference type="RefSeq" id="WP_169456992.1">
    <property type="nucleotide sequence ID" value="NZ_CP051774.1"/>
</dbReference>
<protein>
    <submittedName>
        <fullName evidence="1">DUF1552 domain-containing protein</fullName>
    </submittedName>
</protein>
<dbReference type="Pfam" id="PF07586">
    <property type="entry name" value="HXXSHH"/>
    <property type="match status" value="1"/>
</dbReference>
<dbReference type="KEGG" id="luo:HHL09_22860"/>
<name>A0A858RP41_9BACT</name>
<proteinExistence type="predicted"/>
<keyword evidence="2" id="KW-1185">Reference proteome</keyword>
<dbReference type="AlphaFoldDB" id="A0A858RP41"/>
<evidence type="ECO:0000313" key="1">
    <source>
        <dbReference type="EMBL" id="QJE98505.1"/>
    </source>
</evidence>
<sequence>MNPLFHTPLSRRTALRGMGVTLALPLLEAMLPRTLHAAPSTYRPLAKSGAKPVPRAIFCYVSNGVNILDWVPEEKGKGYKLSPTLETLKEHREQFSILSGLGHPHCLGGHSGGDTWLTGANLQAVPGKDYTNTISVDQLIAEKVGMNTRFPSIEIGDESGTGTAMHSHTLAFDRNGTPLPAENSPQRLFERLFVPDGADSRDATLKRYAEKRSILDDVLGEARALEKKLGKEDKGKLGEYLAAVRETELRVQRQEAWVDVPKPVIDSAGLQLNSKPGDAHDRPMWLDVMLELSYLAFVTDTTRVISFEWAREAGGYGVGGENHHELSHHGGDPETLKKLAVVDRGYLERLARFMELLKSTDEGGIPMLDHTMLVYGSGMNSGPGGDHSPKNLPLLVAGGGAYGLKHNQHIAHDPDKHPPLSNVLLTVAQKMGVETESFSDSSGEFSELL</sequence>
<accession>A0A858RP41</accession>